<evidence type="ECO:0000313" key="2">
    <source>
        <dbReference type="EMBL" id="CAH1232842.1"/>
    </source>
</evidence>
<evidence type="ECO:0000256" key="1">
    <source>
        <dbReference type="SAM" id="MobiDB-lite"/>
    </source>
</evidence>
<dbReference type="EMBL" id="OV696686">
    <property type="protein sequence ID" value="CAH1232842.1"/>
    <property type="molecule type" value="Genomic_DNA"/>
</dbReference>
<feature type="region of interest" description="Disordered" evidence="1">
    <location>
        <begin position="1"/>
        <end position="27"/>
    </location>
</feature>
<protein>
    <submittedName>
        <fullName evidence="2">Hypp516 protein</fullName>
    </submittedName>
</protein>
<organism evidence="2 3">
    <name type="scientific">Branchiostoma lanceolatum</name>
    <name type="common">Common lancelet</name>
    <name type="synonym">Amphioxus lanceolatum</name>
    <dbReference type="NCBI Taxonomy" id="7740"/>
    <lineage>
        <taxon>Eukaryota</taxon>
        <taxon>Metazoa</taxon>
        <taxon>Chordata</taxon>
        <taxon>Cephalochordata</taxon>
        <taxon>Leptocardii</taxon>
        <taxon>Amphioxiformes</taxon>
        <taxon>Branchiostomatidae</taxon>
        <taxon>Branchiostoma</taxon>
    </lineage>
</organism>
<name>A0A8J9W4I1_BRALA</name>
<gene>
    <name evidence="2" type="primary">Hypp516</name>
    <name evidence="2" type="ORF">BLAG_LOCUS1794</name>
</gene>
<feature type="compositionally biased region" description="Acidic residues" evidence="1">
    <location>
        <begin position="103"/>
        <end position="115"/>
    </location>
</feature>
<evidence type="ECO:0000313" key="3">
    <source>
        <dbReference type="Proteomes" id="UP000838412"/>
    </source>
</evidence>
<accession>A0A8J9W4I1</accession>
<dbReference type="Proteomes" id="UP000838412">
    <property type="component" value="Chromosome 1"/>
</dbReference>
<dbReference type="AlphaFoldDB" id="A0A8J9W4I1"/>
<feature type="region of interest" description="Disordered" evidence="1">
    <location>
        <begin position="44"/>
        <end position="71"/>
    </location>
</feature>
<reference evidence="2" key="1">
    <citation type="submission" date="2022-01" db="EMBL/GenBank/DDBJ databases">
        <authorList>
            <person name="Braso-Vives M."/>
        </authorList>
    </citation>
    <scope>NUCLEOTIDE SEQUENCE</scope>
</reference>
<proteinExistence type="predicted"/>
<feature type="region of interest" description="Disordered" evidence="1">
    <location>
        <begin position="94"/>
        <end position="115"/>
    </location>
</feature>
<sequence>MNAIVGRILHDSKKKKSPSTSPKISRRRHEITVLQETVVLSKFSPRDTVPIQQEPHPKDTTETFDSGDERDMEDIEAAGARYLRQMSAARRPTVTEIVTGNETQDDDTDLVYYED</sequence>
<keyword evidence="3" id="KW-1185">Reference proteome</keyword>